<dbReference type="STRING" id="1423735.FC15_GL001076"/>
<comment type="similarity">
    <text evidence="2">Belongs to the cation diffusion facilitator (CDF) transporter (TC 2.A.4) family. SLC30A subfamily.</text>
</comment>
<dbReference type="InterPro" id="IPR036837">
    <property type="entry name" value="Cation_efflux_CTD_sf"/>
</dbReference>
<evidence type="ECO:0000256" key="5">
    <source>
        <dbReference type="ARBA" id="ARBA00022989"/>
    </source>
</evidence>
<keyword evidence="6" id="KW-0406">Ion transport</keyword>
<dbReference type="PANTHER" id="PTHR11562:SF17">
    <property type="entry name" value="RE54080P-RELATED"/>
    <property type="match status" value="1"/>
</dbReference>
<feature type="transmembrane region" description="Helical" evidence="8">
    <location>
        <begin position="82"/>
        <end position="106"/>
    </location>
</feature>
<evidence type="ECO:0000313" key="12">
    <source>
        <dbReference type="Proteomes" id="UP000051315"/>
    </source>
</evidence>
<dbReference type="Gene3D" id="1.20.1510.10">
    <property type="entry name" value="Cation efflux protein transmembrane domain"/>
    <property type="match status" value="1"/>
</dbReference>
<evidence type="ECO:0000259" key="10">
    <source>
        <dbReference type="Pfam" id="PF16916"/>
    </source>
</evidence>
<comment type="subcellular location">
    <subcellularLocation>
        <location evidence="1">Membrane</location>
        <topology evidence="1">Multi-pass membrane protein</topology>
    </subcellularLocation>
</comment>
<name>A0A0R1VZU7_9LACO</name>
<feature type="domain" description="Cation efflux protein cytoplasmic" evidence="10">
    <location>
        <begin position="215"/>
        <end position="288"/>
    </location>
</feature>
<feature type="transmembrane region" description="Helical" evidence="8">
    <location>
        <begin position="154"/>
        <end position="180"/>
    </location>
</feature>
<dbReference type="GO" id="GO:0005385">
    <property type="term" value="F:zinc ion transmembrane transporter activity"/>
    <property type="evidence" value="ECO:0007669"/>
    <property type="project" value="TreeGrafter"/>
</dbReference>
<dbReference type="InterPro" id="IPR002524">
    <property type="entry name" value="Cation_efflux"/>
</dbReference>
<protein>
    <submittedName>
        <fullName evidence="11">Cation efflux protein</fullName>
    </submittedName>
</protein>
<dbReference type="AlphaFoldDB" id="A0A0R1VZU7"/>
<dbReference type="PATRIC" id="fig|1423735.3.peg.1118"/>
<dbReference type="SUPFAM" id="SSF161111">
    <property type="entry name" value="Cation efflux protein transmembrane domain-like"/>
    <property type="match status" value="1"/>
</dbReference>
<dbReference type="Pfam" id="PF01545">
    <property type="entry name" value="Cation_efflux"/>
    <property type="match status" value="1"/>
</dbReference>
<evidence type="ECO:0000256" key="2">
    <source>
        <dbReference type="ARBA" id="ARBA00008873"/>
    </source>
</evidence>
<dbReference type="NCBIfam" id="TIGR01297">
    <property type="entry name" value="CDF"/>
    <property type="match status" value="1"/>
</dbReference>
<feature type="transmembrane region" description="Helical" evidence="8">
    <location>
        <begin position="26"/>
        <end position="48"/>
    </location>
</feature>
<dbReference type="EMBL" id="AZFX01000031">
    <property type="protein sequence ID" value="KRM11150.1"/>
    <property type="molecule type" value="Genomic_DNA"/>
</dbReference>
<evidence type="ECO:0000256" key="6">
    <source>
        <dbReference type="ARBA" id="ARBA00023065"/>
    </source>
</evidence>
<dbReference type="InterPro" id="IPR058533">
    <property type="entry name" value="Cation_efflux_TM"/>
</dbReference>
<dbReference type="PANTHER" id="PTHR11562">
    <property type="entry name" value="CATION EFFLUX PROTEIN/ ZINC TRANSPORTER"/>
    <property type="match status" value="1"/>
</dbReference>
<feature type="transmembrane region" description="Helical" evidence="8">
    <location>
        <begin position="186"/>
        <end position="203"/>
    </location>
</feature>
<dbReference type="SUPFAM" id="SSF160240">
    <property type="entry name" value="Cation efflux protein cytoplasmic domain-like"/>
    <property type="match status" value="1"/>
</dbReference>
<proteinExistence type="inferred from homology"/>
<keyword evidence="7 8" id="KW-0472">Membrane</keyword>
<keyword evidence="4 8" id="KW-0812">Transmembrane</keyword>
<gene>
    <name evidence="11" type="ORF">FC15_GL001076</name>
</gene>
<reference evidence="11 12" key="1">
    <citation type="journal article" date="2015" name="Genome Announc.">
        <title>Expanding the biotechnology potential of lactobacilli through comparative genomics of 213 strains and associated genera.</title>
        <authorList>
            <person name="Sun Z."/>
            <person name="Harris H.M."/>
            <person name="McCann A."/>
            <person name="Guo C."/>
            <person name="Argimon S."/>
            <person name="Zhang W."/>
            <person name="Yang X."/>
            <person name="Jeffery I.B."/>
            <person name="Cooney J.C."/>
            <person name="Kagawa T.F."/>
            <person name="Liu W."/>
            <person name="Song Y."/>
            <person name="Salvetti E."/>
            <person name="Wrobel A."/>
            <person name="Rasinkangas P."/>
            <person name="Parkhill J."/>
            <person name="Rea M.C."/>
            <person name="O'Sullivan O."/>
            <person name="Ritari J."/>
            <person name="Douillard F.P."/>
            <person name="Paul Ross R."/>
            <person name="Yang R."/>
            <person name="Briner A.E."/>
            <person name="Felis G.E."/>
            <person name="de Vos W.M."/>
            <person name="Barrangou R."/>
            <person name="Klaenhammer T.R."/>
            <person name="Caufield P.W."/>
            <person name="Cui Y."/>
            <person name="Zhang H."/>
            <person name="O'Toole P.W."/>
        </authorList>
    </citation>
    <scope>NUCLEOTIDE SEQUENCE [LARGE SCALE GENOMIC DNA]</scope>
    <source>
        <strain evidence="11 12">DSM 17758</strain>
    </source>
</reference>
<evidence type="ECO:0000256" key="1">
    <source>
        <dbReference type="ARBA" id="ARBA00004141"/>
    </source>
</evidence>
<evidence type="ECO:0000256" key="8">
    <source>
        <dbReference type="SAM" id="Phobius"/>
    </source>
</evidence>
<sequence length="301" mass="32086">MMSHHSDSTAGTFTAKSNAFKLGVSLNVIFIVIEAIAGFSASSLALLADAGHNLSDVLGLLISWFALWLSQKQPTKNKTYGYKSSSILAALANAVILLIAIGGIAAEAIQRFASPQPIAGWTVIIVAAIGVIINGVTAWLFLMDQKDDLNIRGAFLHMAADAGVSVGVVIAGFVSLLTSWQWLDPAVSLLIAIVILIGTWDLLRQSINLALNAVPSGVDTDKIKQIILTDPTVLSIHDLHVWGMSTTEVAMTVHIVRTNLADNNAFIAKMNHALNDDFHICHLTVQVELGKCSPELTDSSV</sequence>
<feature type="transmembrane region" description="Helical" evidence="8">
    <location>
        <begin position="118"/>
        <end position="142"/>
    </location>
</feature>
<keyword evidence="12" id="KW-1185">Reference proteome</keyword>
<dbReference type="Proteomes" id="UP000051315">
    <property type="component" value="Unassembled WGS sequence"/>
</dbReference>
<feature type="domain" description="Cation efflux protein transmembrane" evidence="9">
    <location>
        <begin position="22"/>
        <end position="207"/>
    </location>
</feature>
<evidence type="ECO:0000259" key="9">
    <source>
        <dbReference type="Pfam" id="PF01545"/>
    </source>
</evidence>
<keyword evidence="5 8" id="KW-1133">Transmembrane helix</keyword>
<comment type="caution">
    <text evidence="11">The sequence shown here is derived from an EMBL/GenBank/DDBJ whole genome shotgun (WGS) entry which is preliminary data.</text>
</comment>
<accession>A0A0R1VZU7</accession>
<keyword evidence="3" id="KW-0813">Transport</keyword>
<dbReference type="InterPro" id="IPR027470">
    <property type="entry name" value="Cation_efflux_CTD"/>
</dbReference>
<dbReference type="GO" id="GO:0005886">
    <property type="term" value="C:plasma membrane"/>
    <property type="evidence" value="ECO:0007669"/>
    <property type="project" value="TreeGrafter"/>
</dbReference>
<dbReference type="Pfam" id="PF16916">
    <property type="entry name" value="ZT_dimer"/>
    <property type="match status" value="1"/>
</dbReference>
<evidence type="ECO:0000256" key="4">
    <source>
        <dbReference type="ARBA" id="ARBA00022692"/>
    </source>
</evidence>
<dbReference type="InterPro" id="IPR027469">
    <property type="entry name" value="Cation_efflux_TMD_sf"/>
</dbReference>
<dbReference type="OrthoDB" id="9809646at2"/>
<evidence type="ECO:0000256" key="7">
    <source>
        <dbReference type="ARBA" id="ARBA00023136"/>
    </source>
</evidence>
<organism evidence="11 12">
    <name type="scientific">Lapidilactobacillus concavus DSM 17758</name>
    <dbReference type="NCBI Taxonomy" id="1423735"/>
    <lineage>
        <taxon>Bacteria</taxon>
        <taxon>Bacillati</taxon>
        <taxon>Bacillota</taxon>
        <taxon>Bacilli</taxon>
        <taxon>Lactobacillales</taxon>
        <taxon>Lactobacillaceae</taxon>
        <taxon>Lapidilactobacillus</taxon>
    </lineage>
</organism>
<evidence type="ECO:0000313" key="11">
    <source>
        <dbReference type="EMBL" id="KRM11150.1"/>
    </source>
</evidence>
<evidence type="ECO:0000256" key="3">
    <source>
        <dbReference type="ARBA" id="ARBA00022448"/>
    </source>
</evidence>
<dbReference type="InterPro" id="IPR050681">
    <property type="entry name" value="CDF/SLC30A"/>
</dbReference>
<feature type="transmembrane region" description="Helical" evidence="8">
    <location>
        <begin position="54"/>
        <end position="70"/>
    </location>
</feature>